<gene>
    <name evidence="2" type="ORF">KIM372_02990</name>
</gene>
<dbReference type="EMBL" id="AP026798">
    <property type="protein sequence ID" value="BDR52392.1"/>
    <property type="molecule type" value="Genomic_DNA"/>
</dbReference>
<name>A0ABM8B6U4_9BIFI</name>
<dbReference type="Proteomes" id="UP001321766">
    <property type="component" value="Chromosome"/>
</dbReference>
<proteinExistence type="predicted"/>
<feature type="domain" description="Phage-Barnase-EndoU-ColicinE5/D-RelE like nuclease 4" evidence="1">
    <location>
        <begin position="16"/>
        <end position="189"/>
    </location>
</feature>
<dbReference type="InterPro" id="IPR041420">
    <property type="entry name" value="PBECR4"/>
</dbReference>
<keyword evidence="3" id="KW-1185">Reference proteome</keyword>
<organism evidence="2 3">
    <name type="scientific">Bombiscardovia nodaiensis</name>
    <dbReference type="NCBI Taxonomy" id="2932181"/>
    <lineage>
        <taxon>Bacteria</taxon>
        <taxon>Bacillati</taxon>
        <taxon>Actinomycetota</taxon>
        <taxon>Actinomycetes</taxon>
        <taxon>Bifidobacteriales</taxon>
        <taxon>Bifidobacteriaceae</taxon>
        <taxon>Bombiscardovia</taxon>
    </lineage>
</organism>
<evidence type="ECO:0000313" key="2">
    <source>
        <dbReference type="EMBL" id="BDR52392.1"/>
    </source>
</evidence>
<evidence type="ECO:0000313" key="3">
    <source>
        <dbReference type="Proteomes" id="UP001321766"/>
    </source>
</evidence>
<dbReference type="Pfam" id="PF18813">
    <property type="entry name" value="PBECR4"/>
    <property type="match status" value="1"/>
</dbReference>
<reference evidence="2 3" key="1">
    <citation type="journal article" date="2023" name="Microbiol. Spectr.">
        <title>Symbiosis of Carpenter Bees with Uncharacterized Lactic Acid Bacteria Showing NAD Auxotrophy.</title>
        <authorList>
            <person name="Kawasaki S."/>
            <person name="Ozawa K."/>
            <person name="Mori T."/>
            <person name="Yamamoto A."/>
            <person name="Ito M."/>
            <person name="Ohkuma M."/>
            <person name="Sakamoto M."/>
            <person name="Matsutani M."/>
        </authorList>
    </citation>
    <scope>NUCLEOTIDE SEQUENCE [LARGE SCALE GENOMIC DNA]</scope>
    <source>
        <strain evidence="2 3">Kim37-2</strain>
    </source>
</reference>
<evidence type="ECO:0000259" key="1">
    <source>
        <dbReference type="Pfam" id="PF18813"/>
    </source>
</evidence>
<sequence length="219" mass="25186">MVAQVKKAQRDMKHLIEENAQLFKENLCNRYVLFGPTDGSHPYETYFPADCYFHLCGIQYKNPRQRVSAKKFFQLAVDGRIDPALFSEKYSVYTRQKLGILSRLVRIDGFAAKIAPMPTVHFGRTTADLLVYNQDAIMGFRMNYQGPKAYTPCTALRDHLPKQREEKNIGFVLKTQAESRDYSIQMKPKQQMSAERASKMRVSLSLYQGSCTPPLGWKI</sequence>
<protein>
    <recommendedName>
        <fullName evidence="1">Phage-Barnase-EndoU-ColicinE5/D-RelE like nuclease 4 domain-containing protein</fullName>
    </recommendedName>
</protein>
<accession>A0ABM8B6U4</accession>